<organism evidence="10 11">
    <name type="scientific">Sulfuricurvum kujiense (strain ATCC BAA-921 / DSM 16994 / JCM 11577 / YK-1)</name>
    <dbReference type="NCBI Taxonomy" id="709032"/>
    <lineage>
        <taxon>Bacteria</taxon>
        <taxon>Pseudomonadati</taxon>
        <taxon>Campylobacterota</taxon>
        <taxon>Epsilonproteobacteria</taxon>
        <taxon>Campylobacterales</taxon>
        <taxon>Sulfurimonadaceae</taxon>
        <taxon>Sulfuricurvum</taxon>
    </lineage>
</organism>
<evidence type="ECO:0000256" key="8">
    <source>
        <dbReference type="SAM" id="Phobius"/>
    </source>
</evidence>
<dbReference type="GO" id="GO:0015293">
    <property type="term" value="F:symporter activity"/>
    <property type="evidence" value="ECO:0007669"/>
    <property type="project" value="UniProtKB-KW"/>
</dbReference>
<dbReference type="InterPro" id="IPR011701">
    <property type="entry name" value="MFS"/>
</dbReference>
<feature type="transmembrane region" description="Helical" evidence="8">
    <location>
        <begin position="320"/>
        <end position="343"/>
    </location>
</feature>
<feature type="transmembrane region" description="Helical" evidence="8">
    <location>
        <begin position="387"/>
        <end position="404"/>
    </location>
</feature>
<evidence type="ECO:0000256" key="5">
    <source>
        <dbReference type="ARBA" id="ARBA00022847"/>
    </source>
</evidence>
<feature type="transmembrane region" description="Helical" evidence="8">
    <location>
        <begin position="183"/>
        <end position="199"/>
    </location>
</feature>
<dbReference type="HOGENOM" id="CLU_001265_39_5_7"/>
<dbReference type="InterPro" id="IPR051084">
    <property type="entry name" value="H+-coupled_symporters"/>
</dbReference>
<evidence type="ECO:0000256" key="4">
    <source>
        <dbReference type="ARBA" id="ARBA00022692"/>
    </source>
</evidence>
<feature type="transmembrane region" description="Helical" evidence="8">
    <location>
        <begin position="144"/>
        <end position="171"/>
    </location>
</feature>
<evidence type="ECO:0000259" key="9">
    <source>
        <dbReference type="PROSITE" id="PS50850"/>
    </source>
</evidence>
<keyword evidence="5" id="KW-0769">Symport</keyword>
<feature type="transmembrane region" description="Helical" evidence="8">
    <location>
        <begin position="230"/>
        <end position="252"/>
    </location>
</feature>
<feature type="transmembrane region" description="Helical" evidence="8">
    <location>
        <begin position="79"/>
        <end position="97"/>
    </location>
</feature>
<evidence type="ECO:0000256" key="2">
    <source>
        <dbReference type="ARBA" id="ARBA00022448"/>
    </source>
</evidence>
<evidence type="ECO:0000256" key="3">
    <source>
        <dbReference type="ARBA" id="ARBA00022475"/>
    </source>
</evidence>
<dbReference type="InterPro" id="IPR036259">
    <property type="entry name" value="MFS_trans_sf"/>
</dbReference>
<feature type="transmembrane region" description="Helical" evidence="8">
    <location>
        <begin position="264"/>
        <end position="284"/>
    </location>
</feature>
<dbReference type="PANTHER" id="PTHR43528">
    <property type="entry name" value="ALPHA-KETOGLUTARATE PERMEASE"/>
    <property type="match status" value="1"/>
</dbReference>
<dbReference type="OrthoDB" id="6766492at2"/>
<dbReference type="AlphaFoldDB" id="E4TZY5"/>
<dbReference type="PANTHER" id="PTHR43528:SF1">
    <property type="entry name" value="ALPHA-KETOGLUTARATE PERMEASE"/>
    <property type="match status" value="1"/>
</dbReference>
<feature type="transmembrane region" description="Helical" evidence="8">
    <location>
        <begin position="103"/>
        <end position="123"/>
    </location>
</feature>
<evidence type="ECO:0000313" key="10">
    <source>
        <dbReference type="EMBL" id="ADR33150.1"/>
    </source>
</evidence>
<dbReference type="InterPro" id="IPR020846">
    <property type="entry name" value="MFS_dom"/>
</dbReference>
<proteinExistence type="predicted"/>
<dbReference type="PROSITE" id="PS50850">
    <property type="entry name" value="MFS"/>
    <property type="match status" value="1"/>
</dbReference>
<protein>
    <submittedName>
        <fullName evidence="10">Major facilitator superfamily MFS_1</fullName>
    </submittedName>
</protein>
<dbReference type="FunFam" id="1.20.1250.20:FF:000001">
    <property type="entry name" value="Dicarboxylate MFS transporter"/>
    <property type="match status" value="1"/>
</dbReference>
<evidence type="ECO:0000313" key="11">
    <source>
        <dbReference type="Proteomes" id="UP000008721"/>
    </source>
</evidence>
<evidence type="ECO:0000256" key="1">
    <source>
        <dbReference type="ARBA" id="ARBA00004651"/>
    </source>
</evidence>
<keyword evidence="7 8" id="KW-0472">Membrane</keyword>
<evidence type="ECO:0000256" key="7">
    <source>
        <dbReference type="ARBA" id="ARBA00023136"/>
    </source>
</evidence>
<gene>
    <name evidence="10" type="ordered locus">Sulku_0483</name>
</gene>
<dbReference type="EMBL" id="CP002355">
    <property type="protein sequence ID" value="ADR33150.1"/>
    <property type="molecule type" value="Genomic_DNA"/>
</dbReference>
<dbReference type="STRING" id="709032.Sulku_0483"/>
<dbReference type="RefSeq" id="WP_013459347.1">
    <property type="nucleotide sequence ID" value="NC_014762.1"/>
</dbReference>
<keyword evidence="6 8" id="KW-1133">Transmembrane helix</keyword>
<keyword evidence="4 8" id="KW-0812">Transmembrane</keyword>
<feature type="domain" description="Major facilitator superfamily (MFS) profile" evidence="9">
    <location>
        <begin position="7"/>
        <end position="409"/>
    </location>
</feature>
<feature type="transmembrane region" description="Helical" evidence="8">
    <location>
        <begin position="12"/>
        <end position="37"/>
    </location>
</feature>
<dbReference type="Pfam" id="PF07690">
    <property type="entry name" value="MFS_1"/>
    <property type="match status" value="1"/>
</dbReference>
<dbReference type="eggNOG" id="COG0477">
    <property type="taxonomic scope" value="Bacteria"/>
</dbReference>
<feature type="transmembrane region" description="Helical" evidence="8">
    <location>
        <begin position="355"/>
        <end position="375"/>
    </location>
</feature>
<keyword evidence="3" id="KW-1003">Cell membrane</keyword>
<dbReference type="KEGG" id="sku:Sulku_0483"/>
<evidence type="ECO:0000256" key="6">
    <source>
        <dbReference type="ARBA" id="ARBA00022989"/>
    </source>
</evidence>
<name>E4TZY5_SULKY</name>
<dbReference type="GO" id="GO:0005886">
    <property type="term" value="C:plasma membrane"/>
    <property type="evidence" value="ECO:0007669"/>
    <property type="project" value="UniProtKB-SubCell"/>
</dbReference>
<feature type="transmembrane region" description="Helical" evidence="8">
    <location>
        <begin position="296"/>
        <end position="314"/>
    </location>
</feature>
<keyword evidence="2" id="KW-0813">Transport</keyword>
<dbReference type="Proteomes" id="UP000008721">
    <property type="component" value="Chromosome"/>
</dbReference>
<dbReference type="SUPFAM" id="SSF103473">
    <property type="entry name" value="MFS general substrate transporter"/>
    <property type="match status" value="1"/>
</dbReference>
<accession>E4TZY5</accession>
<feature type="transmembrane region" description="Helical" evidence="8">
    <location>
        <begin position="43"/>
        <end position="67"/>
    </location>
</feature>
<sequence length="409" mass="44129">MTSKKKIVAAGIIGNVIEYYDFALIGFLAVMMGNLFFPSHDPFLSLLGSFGAFAAGMIMRPVGALIFGHIGDRVSRRTALMSSLLMMALPTFLIGFLPTYAQIGILAPILLVLLRMIQGLSVGGEYASSIVYLVEQSAPDHQNLYGSFVSVGAKIGMALGSGFCGALLWYIGGDAMGEWGWRIPFWASIIIAAAGLYLRRNLTDDYRPSEDKTVPIVAILRHHRREFWQFLTIASAIWVFYYTVFIYLPIWLEGSAGLSKAEAGQINTLSIVVGVVFIPLMAMVADVIGSLRLMRLTSITLAISVYPLFYWMSIGGFWGALAGTIGLVILLCAFQAPIFASTVNALHYHGYRASFTAVILGSAAGIVGGITPALMTSITEYSGNPFAPSYLIAAASLMGGWGILRNVRA</sequence>
<reference evidence="10 11" key="1">
    <citation type="journal article" date="2012" name="Stand. Genomic Sci.">
        <title>Complete genome sequence of the sulfur compounds oxidizing chemolithoautotroph Sulfuricurvum kujiense type strain (YK-1(T)).</title>
        <authorList>
            <person name="Han C."/>
            <person name="Kotsyurbenko O."/>
            <person name="Chertkov O."/>
            <person name="Held B."/>
            <person name="Lapidus A."/>
            <person name="Nolan M."/>
            <person name="Lucas S."/>
            <person name="Hammon N."/>
            <person name="Deshpande S."/>
            <person name="Cheng J.F."/>
            <person name="Tapia R."/>
            <person name="Goodwin L.A."/>
            <person name="Pitluck S."/>
            <person name="Liolios K."/>
            <person name="Pagani I."/>
            <person name="Ivanova N."/>
            <person name="Mavromatis K."/>
            <person name="Mikhailova N."/>
            <person name="Pati A."/>
            <person name="Chen A."/>
            <person name="Palaniappan K."/>
            <person name="Land M."/>
            <person name="Hauser L."/>
            <person name="Chang Y.J."/>
            <person name="Jeffries C.D."/>
            <person name="Brambilla E.M."/>
            <person name="Rohde M."/>
            <person name="Spring S."/>
            <person name="Sikorski J."/>
            <person name="Goker M."/>
            <person name="Woyke T."/>
            <person name="Bristow J."/>
            <person name="Eisen J.A."/>
            <person name="Markowitz V."/>
            <person name="Hugenholtz P."/>
            <person name="Kyrpides N.C."/>
            <person name="Klenk H.P."/>
            <person name="Detter J.C."/>
        </authorList>
    </citation>
    <scope>NUCLEOTIDE SEQUENCE [LARGE SCALE GENOMIC DNA]</scope>
    <source>
        <strain evidence="11">ATCC BAA-921 / DSM 16994 / JCM 11577 / YK-1</strain>
    </source>
</reference>
<keyword evidence="11" id="KW-1185">Reference proteome</keyword>
<dbReference type="Gene3D" id="1.20.1250.20">
    <property type="entry name" value="MFS general substrate transporter like domains"/>
    <property type="match status" value="2"/>
</dbReference>
<comment type="subcellular location">
    <subcellularLocation>
        <location evidence="1">Cell membrane</location>
        <topology evidence="1">Multi-pass membrane protein</topology>
    </subcellularLocation>
</comment>